<gene>
    <name evidence="5" type="ORF">ACFQEV_05945</name>
</gene>
<evidence type="ECO:0000256" key="1">
    <source>
        <dbReference type="ARBA" id="ARBA00006499"/>
    </source>
</evidence>
<accession>A0ABD5U1C5</accession>
<evidence type="ECO:0000256" key="2">
    <source>
        <dbReference type="ARBA" id="ARBA00022801"/>
    </source>
</evidence>
<dbReference type="RefSeq" id="WP_379693595.1">
    <property type="nucleotide sequence ID" value="NZ_JBHSXH010000009.1"/>
</dbReference>
<dbReference type="InterPro" id="IPR050565">
    <property type="entry name" value="LYPA1-2/EST-like"/>
</dbReference>
<organism evidence="5 6">
    <name type="scientific">Halopelagius fulvigenes</name>
    <dbReference type="NCBI Taxonomy" id="1198324"/>
    <lineage>
        <taxon>Archaea</taxon>
        <taxon>Methanobacteriati</taxon>
        <taxon>Methanobacteriota</taxon>
        <taxon>Stenosarchaea group</taxon>
        <taxon>Halobacteria</taxon>
        <taxon>Halobacteriales</taxon>
        <taxon>Haloferacaceae</taxon>
    </lineage>
</organism>
<dbReference type="PANTHER" id="PTHR10655:SF17">
    <property type="entry name" value="LYSOPHOSPHOLIPASE-LIKE PROTEIN 1"/>
    <property type="match status" value="1"/>
</dbReference>
<sequence length="239" mass="25376">MKASALVPAVLAGCAGEESEREGRAQTPETTTPADELPLAHVSKSPGEPTADAPAVLLLHGLGGDERQLLPHAENLPDDLHVLGVRGPHSATRNGYAWMGPGSKPFARSIELLADFAERVPEAYGVDPERIGLFGFSQGAKAALAALVEEPERFRWAVSLNGFLPRGHDDADTLARARGKSAFVGVGEKDSIIGPQYGEKSAARLDDAGLDVTFRSYPVSHRVSDAAVEDVAEWLGPRR</sequence>
<feature type="region of interest" description="Disordered" evidence="3">
    <location>
        <begin position="1"/>
        <end position="52"/>
    </location>
</feature>
<feature type="domain" description="Phospholipase/carboxylesterase/thioesterase" evidence="4">
    <location>
        <begin position="123"/>
        <end position="235"/>
    </location>
</feature>
<comment type="caution">
    <text evidence="5">The sequence shown here is derived from an EMBL/GenBank/DDBJ whole genome shotgun (WGS) entry which is preliminary data.</text>
</comment>
<keyword evidence="2 5" id="KW-0378">Hydrolase</keyword>
<dbReference type="InterPro" id="IPR003140">
    <property type="entry name" value="PLipase/COase/thioEstase"/>
</dbReference>
<dbReference type="PANTHER" id="PTHR10655">
    <property type="entry name" value="LYSOPHOSPHOLIPASE-RELATED"/>
    <property type="match status" value="1"/>
</dbReference>
<dbReference type="GO" id="GO:0016787">
    <property type="term" value="F:hydrolase activity"/>
    <property type="evidence" value="ECO:0007669"/>
    <property type="project" value="UniProtKB-KW"/>
</dbReference>
<evidence type="ECO:0000259" key="4">
    <source>
        <dbReference type="Pfam" id="PF02230"/>
    </source>
</evidence>
<evidence type="ECO:0000313" key="6">
    <source>
        <dbReference type="Proteomes" id="UP001596408"/>
    </source>
</evidence>
<reference evidence="5 6" key="1">
    <citation type="journal article" date="2019" name="Int. J. Syst. Evol. Microbiol.">
        <title>The Global Catalogue of Microorganisms (GCM) 10K type strain sequencing project: providing services to taxonomists for standard genome sequencing and annotation.</title>
        <authorList>
            <consortium name="The Broad Institute Genomics Platform"/>
            <consortium name="The Broad Institute Genome Sequencing Center for Infectious Disease"/>
            <person name="Wu L."/>
            <person name="Ma J."/>
        </authorList>
    </citation>
    <scope>NUCLEOTIDE SEQUENCE [LARGE SCALE GENOMIC DNA]</scope>
    <source>
        <strain evidence="5 6">YIM 94188</strain>
    </source>
</reference>
<evidence type="ECO:0000313" key="5">
    <source>
        <dbReference type="EMBL" id="MFC6824537.1"/>
    </source>
</evidence>
<dbReference type="Gene3D" id="3.40.50.1820">
    <property type="entry name" value="alpha/beta hydrolase"/>
    <property type="match status" value="1"/>
</dbReference>
<comment type="similarity">
    <text evidence="1">Belongs to the AB hydrolase superfamily. AB hydrolase 2 family.</text>
</comment>
<dbReference type="InterPro" id="IPR029058">
    <property type="entry name" value="AB_hydrolase_fold"/>
</dbReference>
<protein>
    <submittedName>
        <fullName evidence="5">Alpha/beta hydrolase</fullName>
    </submittedName>
</protein>
<dbReference type="Proteomes" id="UP001596408">
    <property type="component" value="Unassembled WGS sequence"/>
</dbReference>
<evidence type="ECO:0000256" key="3">
    <source>
        <dbReference type="SAM" id="MobiDB-lite"/>
    </source>
</evidence>
<dbReference type="EMBL" id="JBHSXH010000009">
    <property type="protein sequence ID" value="MFC6824537.1"/>
    <property type="molecule type" value="Genomic_DNA"/>
</dbReference>
<dbReference type="AlphaFoldDB" id="A0ABD5U1C5"/>
<name>A0ABD5U1C5_9EURY</name>
<proteinExistence type="inferred from homology"/>
<keyword evidence="6" id="KW-1185">Reference proteome</keyword>
<dbReference type="SUPFAM" id="SSF53474">
    <property type="entry name" value="alpha/beta-Hydrolases"/>
    <property type="match status" value="1"/>
</dbReference>
<dbReference type="Pfam" id="PF02230">
    <property type="entry name" value="Abhydrolase_2"/>
    <property type="match status" value="1"/>
</dbReference>